<evidence type="ECO:0000313" key="2">
    <source>
        <dbReference type="EMBL" id="RLZ12268.1"/>
    </source>
</evidence>
<reference evidence="2 3" key="1">
    <citation type="submission" date="2018-10" db="EMBL/GenBank/DDBJ databases">
        <authorList>
            <person name="Chen X."/>
        </authorList>
    </citation>
    <scope>NUCLEOTIDE SEQUENCE [LARGE SCALE GENOMIC DNA]</scope>
    <source>
        <strain evidence="2 3">YIM 102668</strain>
    </source>
</reference>
<organism evidence="2 3">
    <name type="scientific">Faecalibacter macacae</name>
    <dbReference type="NCBI Taxonomy" id="1859289"/>
    <lineage>
        <taxon>Bacteria</taxon>
        <taxon>Pseudomonadati</taxon>
        <taxon>Bacteroidota</taxon>
        <taxon>Flavobacteriia</taxon>
        <taxon>Flavobacteriales</taxon>
        <taxon>Weeksellaceae</taxon>
        <taxon>Faecalibacter</taxon>
    </lineage>
</organism>
<dbReference type="AlphaFoldDB" id="A0A3L9MHE5"/>
<dbReference type="RefSeq" id="WP_121933481.1">
    <property type="nucleotide sequence ID" value="NZ_RDOJ01000002.1"/>
</dbReference>
<dbReference type="Proteomes" id="UP000275348">
    <property type="component" value="Unassembled WGS sequence"/>
</dbReference>
<name>A0A3L9MHE5_9FLAO</name>
<dbReference type="Gene3D" id="2.40.128.110">
    <property type="entry name" value="Lipid/polyisoprenoid-binding, YceI-like"/>
    <property type="match status" value="1"/>
</dbReference>
<evidence type="ECO:0000313" key="3">
    <source>
        <dbReference type="Proteomes" id="UP000275348"/>
    </source>
</evidence>
<dbReference type="Pfam" id="PF04264">
    <property type="entry name" value="YceI"/>
    <property type="match status" value="1"/>
</dbReference>
<comment type="caution">
    <text evidence="2">The sequence shown here is derived from an EMBL/GenBank/DDBJ whole genome shotgun (WGS) entry which is preliminary data.</text>
</comment>
<dbReference type="InterPro" id="IPR007372">
    <property type="entry name" value="Lipid/polyisoprenoid-bd_YceI"/>
</dbReference>
<evidence type="ECO:0000259" key="1">
    <source>
        <dbReference type="Pfam" id="PF04264"/>
    </source>
</evidence>
<dbReference type="SUPFAM" id="SSF101874">
    <property type="entry name" value="YceI-like"/>
    <property type="match status" value="1"/>
</dbReference>
<keyword evidence="3" id="KW-1185">Reference proteome</keyword>
<dbReference type="OrthoDB" id="5292899at2"/>
<accession>A0A3L9MHE5</accession>
<dbReference type="InterPro" id="IPR036761">
    <property type="entry name" value="TTHA0802/YceI-like_sf"/>
</dbReference>
<protein>
    <recommendedName>
        <fullName evidence="1">Lipid/polyisoprenoid-binding YceI-like domain-containing protein</fullName>
    </recommendedName>
</protein>
<sequence>MKKIAIVLGVVCLTTFSCTENKVEENVNKPIEEVVVTQEEPSDIVDGVVKNSVVKWIGFKTTEKLAVNGTFDAVQVTDTKEGTTPEQVLEGAKVRVVVSSINSGAEDRDGKLKMILFGAMENTADIYGVINFKGGKTYITFTLNNVSKEYEVASKFENNVFTINTTVDLANFNANAAVEALNTACGDLHKGADGVTKTWSEVEIEGSIEFSEEFGK</sequence>
<dbReference type="PROSITE" id="PS51257">
    <property type="entry name" value="PROKAR_LIPOPROTEIN"/>
    <property type="match status" value="1"/>
</dbReference>
<gene>
    <name evidence="2" type="ORF">EAH69_01755</name>
</gene>
<proteinExistence type="predicted"/>
<feature type="domain" description="Lipid/polyisoprenoid-binding YceI-like" evidence="1">
    <location>
        <begin position="59"/>
        <end position="209"/>
    </location>
</feature>
<dbReference type="EMBL" id="RDOJ01000002">
    <property type="protein sequence ID" value="RLZ12268.1"/>
    <property type="molecule type" value="Genomic_DNA"/>
</dbReference>